<proteinExistence type="predicted"/>
<dbReference type="AlphaFoldDB" id="A0A7R8WKV2"/>
<organism evidence="2">
    <name type="scientific">Cyprideis torosa</name>
    <dbReference type="NCBI Taxonomy" id="163714"/>
    <lineage>
        <taxon>Eukaryota</taxon>
        <taxon>Metazoa</taxon>
        <taxon>Ecdysozoa</taxon>
        <taxon>Arthropoda</taxon>
        <taxon>Crustacea</taxon>
        <taxon>Oligostraca</taxon>
        <taxon>Ostracoda</taxon>
        <taxon>Podocopa</taxon>
        <taxon>Podocopida</taxon>
        <taxon>Cytherocopina</taxon>
        <taxon>Cytheroidea</taxon>
        <taxon>Cytherideidae</taxon>
        <taxon>Cyprideis</taxon>
    </lineage>
</organism>
<evidence type="ECO:0000313" key="2">
    <source>
        <dbReference type="EMBL" id="CAD7233634.1"/>
    </source>
</evidence>
<feature type="non-terminal residue" evidence="2">
    <location>
        <position position="1"/>
    </location>
</feature>
<evidence type="ECO:0000256" key="1">
    <source>
        <dbReference type="SAM" id="MobiDB-lite"/>
    </source>
</evidence>
<gene>
    <name evidence="2" type="ORF">CTOB1V02_LOCUS11455</name>
</gene>
<sequence length="782" mass="87936">MPATVLSSVTNVCLSQGFWELRHTDQRRQFGLLQPGSHEADRMSDNIYFKYGIPHLDLSAHEHFQNIIEQVVDEFQKYRRVTAKQHARQASGHHKARKSIATCCSKTTFVKYVAGKSEEGQKKETRIVAKSEELTQVPPNVAKEKACTEAISLSSTTSTFSEIGGCLRDGDTLAEYFCGKGYSSKTLHLSSDMEDQPMQHHNGSLRDPLLNLTSASVIEYKCCAEEFCSETNSFFDSSSKLSSNSSDQTSDITLMGSYSDINSIHWFVKTSSEEADQISELTFLDSNKKSLESNIFTVNPWEINYCNDIINNGNEIRSVSLPVFKTQEVQMHRRKQGHRVEIFESIRDGEMESEALSERCQSSEEETLQNGDTKEKLPKGALVLPQSERSTGISPMLFPKPKESELEALTDDSKDSLMDSIPRSIFDEASVKTSLQANRANLSTHKSTVAIDNLENIKYYCSNLSTNFFTEFDCVSADSSSVSSGRHPHFSSSTIHGTEEIKENWQEQFGDKFSQPYETSEDSTQETDANSCIPLKSRESNLRRLDDDGEHSNLFEGHVKPMEAGRDGAPENLLHQIVKQDSMDLQEQKIAMENTQPEDLGEIIQKITQENEERAAKEMMSAPLNCCKNERPELFLETNAVETPTIHAPSLSTINFSNSDEEDSTQSSQPHCRNAVVTVSRLDFGCGERAWQKMSEQDFESNASSLPSSTEDTNAVDEEESTMTLLYEETDTSDQFSLVERNTFKIHHIHHIRSTSLLSIEELPPAIFNPQHDPHGYNRVCH</sequence>
<dbReference type="EMBL" id="OB666654">
    <property type="protein sequence ID" value="CAD7233634.1"/>
    <property type="molecule type" value="Genomic_DNA"/>
</dbReference>
<reference evidence="2" key="1">
    <citation type="submission" date="2020-11" db="EMBL/GenBank/DDBJ databases">
        <authorList>
            <person name="Tran Van P."/>
        </authorList>
    </citation>
    <scope>NUCLEOTIDE SEQUENCE</scope>
</reference>
<feature type="region of interest" description="Disordered" evidence="1">
    <location>
        <begin position="695"/>
        <end position="716"/>
    </location>
</feature>
<protein>
    <submittedName>
        <fullName evidence="2">Uncharacterized protein</fullName>
    </submittedName>
</protein>
<name>A0A7R8WKV2_9CRUS</name>
<feature type="region of interest" description="Disordered" evidence="1">
    <location>
        <begin position="351"/>
        <end position="374"/>
    </location>
</feature>
<feature type="compositionally biased region" description="Polar residues" evidence="1">
    <location>
        <begin position="700"/>
        <end position="713"/>
    </location>
</feature>
<feature type="region of interest" description="Disordered" evidence="1">
    <location>
        <begin position="514"/>
        <end position="538"/>
    </location>
</feature>
<accession>A0A7R8WKV2</accession>